<dbReference type="PANTHER" id="PTHR48475">
    <property type="entry name" value="RIBONUCLEASE H"/>
    <property type="match status" value="1"/>
</dbReference>
<dbReference type="Gene3D" id="3.30.420.10">
    <property type="entry name" value="Ribonuclease H-like superfamily/Ribonuclease H"/>
    <property type="match status" value="1"/>
</dbReference>
<sequence length="145" mass="16458">MNRAILEGLKRRISSAHGAWVDELPNVLWAIQTTPKTTSGESPFSLVFGTEAALPPKMVFLTLRTSNYKQGDSEKGLQANLDFLKERRAKAHLRTLAYKKATARVYNRKVRPRLIKVRDLVLRRAEVSDLTRARGKLAPNWEGPY</sequence>
<dbReference type="InterPro" id="IPR036397">
    <property type="entry name" value="RNaseH_sf"/>
</dbReference>
<dbReference type="GeneID" id="103990226"/>
<dbReference type="OrthoDB" id="1934939at2759"/>
<keyword evidence="2" id="KW-1185">Reference proteome</keyword>
<dbReference type="InParanoid" id="A0A804JQD6"/>
<reference evidence="1" key="1">
    <citation type="submission" date="2021-05" db="UniProtKB">
        <authorList>
            <consortium name="EnsemblPlants"/>
        </authorList>
    </citation>
    <scope>IDENTIFICATION</scope>
    <source>
        <strain evidence="1">subsp. malaccensis</strain>
    </source>
</reference>
<proteinExistence type="predicted"/>
<evidence type="ECO:0000313" key="1">
    <source>
        <dbReference type="EnsemblPlants" id="Ma06_p38920.1"/>
    </source>
</evidence>
<protein>
    <submittedName>
        <fullName evidence="1">Uncharacterized protein</fullName>
    </submittedName>
</protein>
<dbReference type="PANTHER" id="PTHR48475:SF2">
    <property type="entry name" value="RIBONUCLEASE H"/>
    <property type="match status" value="1"/>
</dbReference>
<dbReference type="GO" id="GO:0003676">
    <property type="term" value="F:nucleic acid binding"/>
    <property type="evidence" value="ECO:0007669"/>
    <property type="project" value="InterPro"/>
</dbReference>
<organism evidence="1 2">
    <name type="scientific">Musa acuminata subsp. malaccensis</name>
    <name type="common">Wild banana</name>
    <name type="synonym">Musa malaccensis</name>
    <dbReference type="NCBI Taxonomy" id="214687"/>
    <lineage>
        <taxon>Eukaryota</taxon>
        <taxon>Viridiplantae</taxon>
        <taxon>Streptophyta</taxon>
        <taxon>Embryophyta</taxon>
        <taxon>Tracheophyta</taxon>
        <taxon>Spermatophyta</taxon>
        <taxon>Magnoliopsida</taxon>
        <taxon>Liliopsida</taxon>
        <taxon>Zingiberales</taxon>
        <taxon>Musaceae</taxon>
        <taxon>Musa</taxon>
    </lineage>
</organism>
<dbReference type="AlphaFoldDB" id="A0A804JQD6"/>
<accession>A0A804JQD6</accession>
<evidence type="ECO:0000313" key="2">
    <source>
        <dbReference type="Proteomes" id="UP000012960"/>
    </source>
</evidence>
<dbReference type="Proteomes" id="UP000012960">
    <property type="component" value="Unplaced"/>
</dbReference>
<dbReference type="Gramene" id="Ma06_t38920.1">
    <property type="protein sequence ID" value="Ma06_p38920.1"/>
    <property type="gene ID" value="Ma06_g38920"/>
</dbReference>
<dbReference type="OMA" id="STELWAY"/>
<dbReference type="EnsemblPlants" id="Ma06_t38920.1">
    <property type="protein sequence ID" value="Ma06_p38920.1"/>
    <property type="gene ID" value="Ma06_g38920"/>
</dbReference>
<name>A0A804JQD6_MUSAM</name>